<dbReference type="EMBL" id="UYYG01001188">
    <property type="protein sequence ID" value="VDN59711.1"/>
    <property type="molecule type" value="Genomic_DNA"/>
</dbReference>
<evidence type="ECO:0000313" key="3">
    <source>
        <dbReference type="Proteomes" id="UP000274756"/>
    </source>
</evidence>
<proteinExistence type="predicted"/>
<reference evidence="4" key="1">
    <citation type="submission" date="2017-02" db="UniProtKB">
        <authorList>
            <consortium name="WormBaseParasite"/>
        </authorList>
    </citation>
    <scope>IDENTIFICATION</scope>
</reference>
<sequence>MDPYQLKNYIRLEPPIIYSYNSVIGKGNLANEFTSGTEQTPTLEAIIFDLEHWQKQLQLNNACINASNFITPHDDVHHSWILGILDFPKNDDATALKQFFLALKRQPDGRNPEWPWKLWPKNK</sequence>
<dbReference type="AlphaFoldDB" id="A0A0N4UGN2"/>
<accession>A0A0N4UGN2</accession>
<gene>
    <name evidence="1" type="ORF">DME_LOCUS9684</name>
</gene>
<reference evidence="1 3" key="2">
    <citation type="submission" date="2018-11" db="EMBL/GenBank/DDBJ databases">
        <authorList>
            <consortium name="Pathogen Informatics"/>
        </authorList>
    </citation>
    <scope>NUCLEOTIDE SEQUENCE [LARGE SCALE GENOMIC DNA]</scope>
</reference>
<evidence type="ECO:0000313" key="2">
    <source>
        <dbReference type="Proteomes" id="UP000038040"/>
    </source>
</evidence>
<dbReference type="Proteomes" id="UP000274756">
    <property type="component" value="Unassembled WGS sequence"/>
</dbReference>
<protein>
    <submittedName>
        <fullName evidence="4">Reverse transcriptase</fullName>
    </submittedName>
</protein>
<dbReference type="WBParaSite" id="DME_0000665801-mRNA-1">
    <property type="protein sequence ID" value="DME_0000665801-mRNA-1"/>
    <property type="gene ID" value="DME_0000665801"/>
</dbReference>
<evidence type="ECO:0000313" key="1">
    <source>
        <dbReference type="EMBL" id="VDN59711.1"/>
    </source>
</evidence>
<dbReference type="Proteomes" id="UP000038040">
    <property type="component" value="Unplaced"/>
</dbReference>
<keyword evidence="3" id="KW-1185">Reference proteome</keyword>
<organism evidence="2 4">
    <name type="scientific">Dracunculus medinensis</name>
    <name type="common">Guinea worm</name>
    <dbReference type="NCBI Taxonomy" id="318479"/>
    <lineage>
        <taxon>Eukaryota</taxon>
        <taxon>Metazoa</taxon>
        <taxon>Ecdysozoa</taxon>
        <taxon>Nematoda</taxon>
        <taxon>Chromadorea</taxon>
        <taxon>Rhabditida</taxon>
        <taxon>Spirurina</taxon>
        <taxon>Dracunculoidea</taxon>
        <taxon>Dracunculidae</taxon>
        <taxon>Dracunculus</taxon>
    </lineage>
</organism>
<name>A0A0N4UGN2_DRAME</name>
<evidence type="ECO:0000313" key="4">
    <source>
        <dbReference type="WBParaSite" id="DME_0000665801-mRNA-1"/>
    </source>
</evidence>